<organism evidence="2 3">
    <name type="scientific">Corynebacterium incognita</name>
    <dbReference type="NCBI Taxonomy" id="2754725"/>
    <lineage>
        <taxon>Bacteria</taxon>
        <taxon>Bacillati</taxon>
        <taxon>Actinomycetota</taxon>
        <taxon>Actinomycetes</taxon>
        <taxon>Mycobacteriales</taxon>
        <taxon>Corynebacteriaceae</taxon>
        <taxon>Corynebacterium</taxon>
    </lineage>
</organism>
<dbReference type="KEGG" id="cik:H0194_05760"/>
<dbReference type="Proteomes" id="UP000515743">
    <property type="component" value="Chromosome"/>
</dbReference>
<evidence type="ECO:0000313" key="2">
    <source>
        <dbReference type="EMBL" id="QNE88627.1"/>
    </source>
</evidence>
<name>A0A7G7CM11_9CORY</name>
<proteinExistence type="predicted"/>
<accession>A0A7G7CM11</accession>
<dbReference type="AlphaFoldDB" id="A0A7G7CM11"/>
<protein>
    <recommendedName>
        <fullName evidence="4">Secreted protein</fullName>
    </recommendedName>
</protein>
<evidence type="ECO:0008006" key="4">
    <source>
        <dbReference type="Google" id="ProtNLM"/>
    </source>
</evidence>
<sequence>MTKRKRLAAALVAVSLIGAPTAHASSGSSLTGSSPLDIALIVGVPAAVLSQVPTLLKLYGIEVSRV</sequence>
<gene>
    <name evidence="2" type="ORF">H0194_05760</name>
</gene>
<reference evidence="2 3" key="1">
    <citation type="submission" date="2020-07" db="EMBL/GenBank/DDBJ databases">
        <title>Complete genome and description of Corynebacterium incognita strain Marseille-Q3630 sp. nov.</title>
        <authorList>
            <person name="Boxberger M."/>
        </authorList>
    </citation>
    <scope>NUCLEOTIDE SEQUENCE [LARGE SCALE GENOMIC DNA]</scope>
    <source>
        <strain evidence="2 3">Marseille-Q3630</strain>
    </source>
</reference>
<feature type="chain" id="PRO_5028843360" description="Secreted protein" evidence="1">
    <location>
        <begin position="25"/>
        <end position="66"/>
    </location>
</feature>
<keyword evidence="1" id="KW-0732">Signal</keyword>
<evidence type="ECO:0000313" key="3">
    <source>
        <dbReference type="Proteomes" id="UP000515743"/>
    </source>
</evidence>
<dbReference type="EMBL" id="CP059404">
    <property type="protein sequence ID" value="QNE88627.1"/>
    <property type="molecule type" value="Genomic_DNA"/>
</dbReference>
<keyword evidence="3" id="KW-1185">Reference proteome</keyword>
<feature type="signal peptide" evidence="1">
    <location>
        <begin position="1"/>
        <end position="24"/>
    </location>
</feature>
<dbReference type="RefSeq" id="WP_185175018.1">
    <property type="nucleotide sequence ID" value="NZ_CP059404.1"/>
</dbReference>
<evidence type="ECO:0000256" key="1">
    <source>
        <dbReference type="SAM" id="SignalP"/>
    </source>
</evidence>